<feature type="transmembrane region" description="Helical" evidence="2">
    <location>
        <begin position="351"/>
        <end position="372"/>
    </location>
</feature>
<keyword evidence="2" id="KW-0472">Membrane</keyword>
<evidence type="ECO:0000313" key="4">
    <source>
        <dbReference type="EMBL" id="QJB69976.1"/>
    </source>
</evidence>
<dbReference type="Pfam" id="PF01757">
    <property type="entry name" value="Acyl_transf_3"/>
    <property type="match status" value="1"/>
</dbReference>
<evidence type="ECO:0000259" key="3">
    <source>
        <dbReference type="Pfam" id="PF01757"/>
    </source>
</evidence>
<dbReference type="KEGG" id="phao:HF685_12325"/>
<evidence type="ECO:0000256" key="1">
    <source>
        <dbReference type="SAM" id="MobiDB-lite"/>
    </source>
</evidence>
<evidence type="ECO:0000256" key="2">
    <source>
        <dbReference type="SAM" id="Phobius"/>
    </source>
</evidence>
<sequence>MTTTRPSVDPELIGSGGRGEHNISENSPPKIEELESLRGIAATLVVFVHFPAWNPWLYDIDFFRNGTAMVDLFFVLSGFVICMIYGDRLNSTRDVLRFQLLRLGRLYPVHFLFFLAFFAIEVAKWIIGAIGYPEFEAAAFTANGFSDIISQLTLTQALGPSIGWGTFNGPAWSISVEFYCYLLFALVVLVFGRAKWHVFGFFALLGLTSSVFAIIDNSAIYRCLAGFFTGCIVSGICARKPSLEVPAWLQWAIFVSFFLYVGIFIEPYQKVGVFLIAAALILAIAKGRDGSLRRLLRMRPFVAMGAWSYSIYMSHVLVIYIFLQATIHLSTASTVVVSGVAIPQFSIADTLALYSVVLIVVTLVSALICRIYELPLRIMSRRLIFSRLGGPLPFPKLTSH</sequence>
<dbReference type="InterPro" id="IPR002656">
    <property type="entry name" value="Acyl_transf_3_dom"/>
</dbReference>
<keyword evidence="2" id="KW-0812">Transmembrane</keyword>
<accession>A0A6H2DQM9</accession>
<reference evidence="4 5" key="1">
    <citation type="submission" date="2020-04" db="EMBL/GenBank/DDBJ databases">
        <title>Genome sequence for Sphingorhabdus sp. strain M1.</title>
        <authorList>
            <person name="Park S.-J."/>
        </authorList>
    </citation>
    <scope>NUCLEOTIDE SEQUENCE [LARGE SCALE GENOMIC DNA]</scope>
    <source>
        <strain evidence="4 5">JK6</strain>
    </source>
</reference>
<dbReference type="AlphaFoldDB" id="A0A6H2DQM9"/>
<dbReference type="InterPro" id="IPR050879">
    <property type="entry name" value="Acyltransferase_3"/>
</dbReference>
<dbReference type="EMBL" id="CP051217">
    <property type="protein sequence ID" value="QJB69976.1"/>
    <property type="molecule type" value="Genomic_DNA"/>
</dbReference>
<feature type="transmembrane region" description="Helical" evidence="2">
    <location>
        <begin position="271"/>
        <end position="288"/>
    </location>
</feature>
<feature type="transmembrane region" description="Helical" evidence="2">
    <location>
        <begin position="68"/>
        <end position="86"/>
    </location>
</feature>
<name>A0A6H2DQM9_9SPHN</name>
<feature type="transmembrane region" description="Helical" evidence="2">
    <location>
        <begin position="196"/>
        <end position="213"/>
    </location>
</feature>
<keyword evidence="4" id="KW-0808">Transferase</keyword>
<dbReference type="GO" id="GO:0016747">
    <property type="term" value="F:acyltransferase activity, transferring groups other than amino-acyl groups"/>
    <property type="evidence" value="ECO:0007669"/>
    <property type="project" value="InterPro"/>
</dbReference>
<keyword evidence="2" id="KW-1133">Transmembrane helix</keyword>
<feature type="transmembrane region" description="Helical" evidence="2">
    <location>
        <begin position="219"/>
        <end position="238"/>
    </location>
</feature>
<evidence type="ECO:0000313" key="5">
    <source>
        <dbReference type="Proteomes" id="UP000501600"/>
    </source>
</evidence>
<gene>
    <name evidence="4" type="ORF">HF685_12325</name>
</gene>
<keyword evidence="5" id="KW-1185">Reference proteome</keyword>
<feature type="transmembrane region" description="Helical" evidence="2">
    <location>
        <begin position="171"/>
        <end position="191"/>
    </location>
</feature>
<dbReference type="PANTHER" id="PTHR23028">
    <property type="entry name" value="ACETYLTRANSFERASE"/>
    <property type="match status" value="1"/>
</dbReference>
<feature type="domain" description="Acyltransferase 3" evidence="3">
    <location>
        <begin position="32"/>
        <end position="369"/>
    </location>
</feature>
<feature type="transmembrane region" description="Helical" evidence="2">
    <location>
        <begin position="309"/>
        <end position="331"/>
    </location>
</feature>
<feature type="transmembrane region" description="Helical" evidence="2">
    <location>
        <begin position="107"/>
        <end position="127"/>
    </location>
</feature>
<feature type="region of interest" description="Disordered" evidence="1">
    <location>
        <begin position="1"/>
        <end position="27"/>
    </location>
</feature>
<dbReference type="GO" id="GO:0000271">
    <property type="term" value="P:polysaccharide biosynthetic process"/>
    <property type="evidence" value="ECO:0007669"/>
    <property type="project" value="TreeGrafter"/>
</dbReference>
<protein>
    <submittedName>
        <fullName evidence="4">Acyltransferase</fullName>
    </submittedName>
</protein>
<dbReference type="Proteomes" id="UP000501600">
    <property type="component" value="Chromosome"/>
</dbReference>
<organism evidence="4 5">
    <name type="scientific">Parasphingorhabdus halotolerans</name>
    <dbReference type="NCBI Taxonomy" id="2725558"/>
    <lineage>
        <taxon>Bacteria</taxon>
        <taxon>Pseudomonadati</taxon>
        <taxon>Pseudomonadota</taxon>
        <taxon>Alphaproteobacteria</taxon>
        <taxon>Sphingomonadales</taxon>
        <taxon>Sphingomonadaceae</taxon>
        <taxon>Parasphingorhabdus</taxon>
    </lineage>
</organism>
<dbReference type="RefSeq" id="WP_168820244.1">
    <property type="nucleotide sequence ID" value="NZ_CP051217.1"/>
</dbReference>
<feature type="transmembrane region" description="Helical" evidence="2">
    <location>
        <begin position="245"/>
        <end position="265"/>
    </location>
</feature>
<proteinExistence type="predicted"/>
<dbReference type="GO" id="GO:0016020">
    <property type="term" value="C:membrane"/>
    <property type="evidence" value="ECO:0007669"/>
    <property type="project" value="TreeGrafter"/>
</dbReference>
<keyword evidence="4" id="KW-0012">Acyltransferase</keyword>
<dbReference type="PANTHER" id="PTHR23028:SF131">
    <property type="entry name" value="BLR2367 PROTEIN"/>
    <property type="match status" value="1"/>
</dbReference>